<keyword evidence="1" id="KW-1133">Transmembrane helix</keyword>
<keyword evidence="5" id="KW-1185">Reference proteome</keyword>
<dbReference type="InterPro" id="IPR003675">
    <property type="entry name" value="Rce1/LyrA-like_dom"/>
</dbReference>
<dbReference type="Pfam" id="PF02517">
    <property type="entry name" value="Rce1-like"/>
    <property type="match status" value="1"/>
</dbReference>
<evidence type="ECO:0000313" key="4">
    <source>
        <dbReference type="EMBL" id="SPX59944.1"/>
    </source>
</evidence>
<feature type="domain" description="CAAX prenyl protease 2/Lysostaphin resistance protein A-like" evidence="2">
    <location>
        <begin position="109"/>
        <end position="211"/>
    </location>
</feature>
<feature type="transmembrane region" description="Helical" evidence="1">
    <location>
        <begin position="104"/>
        <end position="122"/>
    </location>
</feature>
<evidence type="ECO:0000313" key="6">
    <source>
        <dbReference type="Proteomes" id="UP000251942"/>
    </source>
</evidence>
<organism evidence="3 5">
    <name type="scientific">Legionella feeleii</name>
    <dbReference type="NCBI Taxonomy" id="453"/>
    <lineage>
        <taxon>Bacteria</taxon>
        <taxon>Pseudomonadati</taxon>
        <taxon>Pseudomonadota</taxon>
        <taxon>Gammaproteobacteria</taxon>
        <taxon>Legionellales</taxon>
        <taxon>Legionellaceae</taxon>
        <taxon>Legionella</taxon>
    </lineage>
</organism>
<keyword evidence="1" id="KW-0812">Transmembrane</keyword>
<dbReference type="InterPro" id="IPR042150">
    <property type="entry name" value="MmRce1-like"/>
</dbReference>
<dbReference type="EMBL" id="LNYB01000021">
    <property type="protein sequence ID" value="KTD02850.1"/>
    <property type="molecule type" value="Genomic_DNA"/>
</dbReference>
<dbReference type="GO" id="GO:0004175">
    <property type="term" value="F:endopeptidase activity"/>
    <property type="evidence" value="ECO:0007669"/>
    <property type="project" value="UniProtKB-ARBA"/>
</dbReference>
<dbReference type="PANTHER" id="PTHR35797:SF1">
    <property type="entry name" value="PROTEASE"/>
    <property type="match status" value="1"/>
</dbReference>
<evidence type="ECO:0000256" key="1">
    <source>
        <dbReference type="SAM" id="Phobius"/>
    </source>
</evidence>
<feature type="transmembrane region" description="Helical" evidence="1">
    <location>
        <begin position="143"/>
        <end position="165"/>
    </location>
</feature>
<proteinExistence type="predicted"/>
<name>A0A0W0U482_9GAMM</name>
<keyword evidence="3" id="KW-0645">Protease</keyword>
<dbReference type="EMBL" id="UASS01000004">
    <property type="protein sequence ID" value="SPX59944.1"/>
    <property type="molecule type" value="Genomic_DNA"/>
</dbReference>
<dbReference type="PATRIC" id="fig|453.4.peg.747"/>
<feature type="transmembrane region" description="Helical" evidence="1">
    <location>
        <begin position="68"/>
        <end position="92"/>
    </location>
</feature>
<reference evidence="4 6" key="2">
    <citation type="submission" date="2018-06" db="EMBL/GenBank/DDBJ databases">
        <authorList>
            <consortium name="Pathogen Informatics"/>
            <person name="Doyle S."/>
        </authorList>
    </citation>
    <scope>NUCLEOTIDE SEQUENCE [LARGE SCALE GENOMIC DNA]</scope>
    <source>
        <strain evidence="4 6">NCTC12022</strain>
    </source>
</reference>
<dbReference type="GO" id="GO:0080120">
    <property type="term" value="P:CAAX-box protein maturation"/>
    <property type="evidence" value="ECO:0007669"/>
    <property type="project" value="UniProtKB-ARBA"/>
</dbReference>
<evidence type="ECO:0000259" key="2">
    <source>
        <dbReference type="Pfam" id="PF02517"/>
    </source>
</evidence>
<reference evidence="3 5" key="1">
    <citation type="submission" date="2015-11" db="EMBL/GenBank/DDBJ databases">
        <title>Genomic analysis of 38 Legionella species identifies large and diverse effector repertoires.</title>
        <authorList>
            <person name="Burstein D."/>
            <person name="Amaro F."/>
            <person name="Zusman T."/>
            <person name="Lifshitz Z."/>
            <person name="Cohen O."/>
            <person name="Gilbert J.A."/>
            <person name="Pupko T."/>
            <person name="Shuman H.A."/>
            <person name="Segal G."/>
        </authorList>
    </citation>
    <scope>NUCLEOTIDE SEQUENCE [LARGE SCALE GENOMIC DNA]</scope>
    <source>
        <strain evidence="3 5">WO-44C</strain>
    </source>
</reference>
<dbReference type="PANTHER" id="PTHR35797">
    <property type="entry name" value="PROTEASE-RELATED"/>
    <property type="match status" value="1"/>
</dbReference>
<dbReference type="Proteomes" id="UP000251942">
    <property type="component" value="Unassembled WGS sequence"/>
</dbReference>
<dbReference type="GO" id="GO:0006508">
    <property type="term" value="P:proteolysis"/>
    <property type="evidence" value="ECO:0007669"/>
    <property type="project" value="UniProtKB-KW"/>
</dbReference>
<keyword evidence="1" id="KW-0472">Membrane</keyword>
<feature type="transmembrane region" description="Helical" evidence="1">
    <location>
        <begin position="226"/>
        <end position="250"/>
    </location>
</feature>
<dbReference type="Proteomes" id="UP000054698">
    <property type="component" value="Unassembled WGS sequence"/>
</dbReference>
<evidence type="ECO:0000313" key="3">
    <source>
        <dbReference type="EMBL" id="KTD02850.1"/>
    </source>
</evidence>
<sequence length="276" mass="31360">MNKLKIISAFTITTFALTFLLTISNSILANALSQAAPAVVVVGLILLSRQKMAGFMELGLFKLGKVQWYFLAICLPAAAIITSYLLATLLGYFSLDLKLPAYTVIYRTFLFMFMWPLLWAMTEEIGWRGFLQPKLINLFGLRQGIFLTGITWAVWHFIFIFAGTYYEEGNLLINTLLFTATIVLMSFAIGWIRLKSQSLWPCVLFHSASNATWQICSYQFNVKNPYYIYMAGEAGILNMVFWGVVLIVVWKGLMSGNHKNSDRAYYENLIMKVPNP</sequence>
<dbReference type="RefSeq" id="WP_058443902.1">
    <property type="nucleotide sequence ID" value="NZ_CAAAHT010000021.1"/>
</dbReference>
<keyword evidence="3" id="KW-0378">Hydrolase</keyword>
<feature type="transmembrane region" description="Helical" evidence="1">
    <location>
        <begin position="7"/>
        <end position="25"/>
    </location>
</feature>
<dbReference type="OrthoDB" id="3693644at2"/>
<dbReference type="AlphaFoldDB" id="A0A0W0U482"/>
<protein>
    <submittedName>
        <fullName evidence="4">CAAX amino terminal protease self- immunity</fullName>
    </submittedName>
    <submittedName>
        <fullName evidence="3">CAAX amino terminal protease self-immunity</fullName>
    </submittedName>
</protein>
<evidence type="ECO:0000313" key="5">
    <source>
        <dbReference type="Proteomes" id="UP000054698"/>
    </source>
</evidence>
<accession>A0A0W0U482</accession>
<feature type="transmembrane region" description="Helical" evidence="1">
    <location>
        <begin position="171"/>
        <end position="192"/>
    </location>
</feature>
<gene>
    <name evidence="3" type="ORF">Lfee_0688</name>
    <name evidence="4" type="ORF">NCTC12022_00655</name>
</gene>